<dbReference type="InterPro" id="IPR014710">
    <property type="entry name" value="RmlC-like_jellyroll"/>
</dbReference>
<dbReference type="GO" id="GO:0086013">
    <property type="term" value="P:membrane repolarization during cardiac muscle cell action potential"/>
    <property type="evidence" value="ECO:0007669"/>
    <property type="project" value="TreeGrafter"/>
</dbReference>
<keyword evidence="20" id="KW-1185">Reference proteome</keyword>
<dbReference type="FunFam" id="1.10.287.70:FF:000554">
    <property type="entry name" value="Uncharacterized protein"/>
    <property type="match status" value="1"/>
</dbReference>
<dbReference type="GO" id="GO:0005886">
    <property type="term" value="C:plasma membrane"/>
    <property type="evidence" value="ECO:0007669"/>
    <property type="project" value="UniProtKB-SubCell"/>
</dbReference>
<accession>A0A9Q0ERR6</accession>
<evidence type="ECO:0000256" key="16">
    <source>
        <dbReference type="SAM" id="MobiDB-lite"/>
    </source>
</evidence>
<dbReference type="GO" id="GO:0086091">
    <property type="term" value="P:regulation of heart rate by cardiac conduction"/>
    <property type="evidence" value="ECO:0007669"/>
    <property type="project" value="TreeGrafter"/>
</dbReference>
<evidence type="ECO:0000256" key="13">
    <source>
        <dbReference type="ARBA" id="ARBA00023303"/>
    </source>
</evidence>
<dbReference type="GO" id="GO:0034702">
    <property type="term" value="C:monoatomic ion channel complex"/>
    <property type="evidence" value="ECO:0007669"/>
    <property type="project" value="UniProtKB-KW"/>
</dbReference>
<evidence type="ECO:0000256" key="8">
    <source>
        <dbReference type="ARBA" id="ARBA00022882"/>
    </source>
</evidence>
<feature type="region of interest" description="Disordered" evidence="16">
    <location>
        <begin position="687"/>
        <end position="712"/>
    </location>
</feature>
<protein>
    <recommendedName>
        <fullName evidence="18">Cyclic nucleotide-binding domain-containing protein</fullName>
    </recommendedName>
</protein>
<name>A0A9Q0ERR6_9TELE</name>
<dbReference type="InterPro" id="IPR005821">
    <property type="entry name" value="Ion_trans_dom"/>
</dbReference>
<dbReference type="Pfam" id="PF00520">
    <property type="entry name" value="Ion_trans"/>
    <property type="match status" value="1"/>
</dbReference>
<evidence type="ECO:0000256" key="14">
    <source>
        <dbReference type="ARBA" id="ARBA00034430"/>
    </source>
</evidence>
<feature type="compositionally biased region" description="Basic and acidic residues" evidence="16">
    <location>
        <begin position="526"/>
        <end position="539"/>
    </location>
</feature>
<feature type="domain" description="Cyclic nucleotide-binding" evidence="18">
    <location>
        <begin position="343"/>
        <end position="443"/>
    </location>
</feature>
<evidence type="ECO:0000256" key="17">
    <source>
        <dbReference type="SAM" id="Phobius"/>
    </source>
</evidence>
<feature type="coiled-coil region" evidence="15">
    <location>
        <begin position="638"/>
        <end position="665"/>
    </location>
</feature>
<dbReference type="InterPro" id="IPR003938">
    <property type="entry name" value="K_chnl_volt-dep_EAG/ELK/ERG"/>
</dbReference>
<evidence type="ECO:0000256" key="15">
    <source>
        <dbReference type="SAM" id="Coils"/>
    </source>
</evidence>
<keyword evidence="10 17" id="KW-1133">Transmembrane helix</keyword>
<comment type="catalytic activity">
    <reaction evidence="14">
        <text>K(+)(in) = K(+)(out)</text>
        <dbReference type="Rhea" id="RHEA:29463"/>
        <dbReference type="ChEBI" id="CHEBI:29103"/>
    </reaction>
</comment>
<feature type="region of interest" description="Disordered" evidence="16">
    <location>
        <begin position="470"/>
        <end position="556"/>
    </location>
</feature>
<evidence type="ECO:0000256" key="10">
    <source>
        <dbReference type="ARBA" id="ARBA00022989"/>
    </source>
</evidence>
<evidence type="ECO:0000256" key="9">
    <source>
        <dbReference type="ARBA" id="ARBA00022958"/>
    </source>
</evidence>
<dbReference type="PROSITE" id="PS50042">
    <property type="entry name" value="CNMP_BINDING_3"/>
    <property type="match status" value="1"/>
</dbReference>
<keyword evidence="7" id="KW-0631">Potassium channel</keyword>
<organism evidence="19 20">
    <name type="scientific">Muraenolepis orangiensis</name>
    <name type="common">Patagonian moray cod</name>
    <dbReference type="NCBI Taxonomy" id="630683"/>
    <lineage>
        <taxon>Eukaryota</taxon>
        <taxon>Metazoa</taxon>
        <taxon>Chordata</taxon>
        <taxon>Craniata</taxon>
        <taxon>Vertebrata</taxon>
        <taxon>Euteleostomi</taxon>
        <taxon>Actinopterygii</taxon>
        <taxon>Neopterygii</taxon>
        <taxon>Teleostei</taxon>
        <taxon>Neoteleostei</taxon>
        <taxon>Acanthomorphata</taxon>
        <taxon>Zeiogadaria</taxon>
        <taxon>Gadariae</taxon>
        <taxon>Gadiformes</taxon>
        <taxon>Muraenolepidoidei</taxon>
        <taxon>Muraenolepididae</taxon>
        <taxon>Muraenolepis</taxon>
    </lineage>
</organism>
<evidence type="ECO:0000256" key="3">
    <source>
        <dbReference type="ARBA" id="ARBA00022475"/>
    </source>
</evidence>
<keyword evidence="4" id="KW-0633">Potassium transport</keyword>
<dbReference type="FunFam" id="2.60.120.10:FF:000011">
    <property type="entry name" value="Potassium channel, voltage-gated eag-related subfamily H, member 7"/>
    <property type="match status" value="1"/>
</dbReference>
<keyword evidence="11" id="KW-0406">Ion transport</keyword>
<feature type="compositionally biased region" description="Basic residues" evidence="16">
    <location>
        <begin position="485"/>
        <end position="496"/>
    </location>
</feature>
<dbReference type="SUPFAM" id="SSF51206">
    <property type="entry name" value="cAMP-binding domain-like"/>
    <property type="match status" value="1"/>
</dbReference>
<feature type="transmembrane region" description="Helical" evidence="17">
    <location>
        <begin position="243"/>
        <end position="264"/>
    </location>
</feature>
<dbReference type="Gene3D" id="1.10.287.70">
    <property type="match status" value="1"/>
</dbReference>
<keyword evidence="5" id="KW-0597">Phosphoprotein</keyword>
<evidence type="ECO:0000259" key="18">
    <source>
        <dbReference type="PROSITE" id="PS50042"/>
    </source>
</evidence>
<keyword evidence="15" id="KW-0175">Coiled coil</keyword>
<dbReference type="AlphaFoldDB" id="A0A9Q0ERR6"/>
<keyword evidence="2" id="KW-0813">Transport</keyword>
<dbReference type="SMART" id="SM00100">
    <property type="entry name" value="cNMP"/>
    <property type="match status" value="1"/>
</dbReference>
<feature type="transmembrane region" description="Helical" evidence="17">
    <location>
        <begin position="212"/>
        <end position="231"/>
    </location>
</feature>
<gene>
    <name evidence="19" type="ORF">NHX12_021199</name>
</gene>
<keyword evidence="3" id="KW-1003">Cell membrane</keyword>
<keyword evidence="12 17" id="KW-0472">Membrane</keyword>
<dbReference type="Gene3D" id="1.10.1200.260">
    <property type="match status" value="1"/>
</dbReference>
<comment type="subcellular location">
    <subcellularLocation>
        <location evidence="1">Cell membrane</location>
        <topology evidence="1">Multi-pass membrane protein</topology>
    </subcellularLocation>
</comment>
<keyword evidence="8" id="KW-0851">Voltage-gated channel</keyword>
<dbReference type="SUPFAM" id="SSF81324">
    <property type="entry name" value="Voltage-gated potassium channels"/>
    <property type="match status" value="1"/>
</dbReference>
<feature type="non-terminal residue" evidence="19">
    <location>
        <position position="1"/>
    </location>
</feature>
<evidence type="ECO:0000256" key="7">
    <source>
        <dbReference type="ARBA" id="ARBA00022826"/>
    </source>
</evidence>
<dbReference type="EMBL" id="JANIIK010000037">
    <property type="protein sequence ID" value="KAJ3611183.1"/>
    <property type="molecule type" value="Genomic_DNA"/>
</dbReference>
<keyword evidence="6 17" id="KW-0812">Transmembrane</keyword>
<evidence type="ECO:0000256" key="2">
    <source>
        <dbReference type="ARBA" id="ARBA00022448"/>
    </source>
</evidence>
<feature type="transmembrane region" description="Helical" evidence="17">
    <location>
        <begin position="145"/>
        <end position="174"/>
    </location>
</feature>
<dbReference type="PANTHER" id="PTHR10217:SF506">
    <property type="entry name" value="POTASSIUM VOLTAGE-GATED CHANNEL SUBFAMILY H MEMBER 2"/>
    <property type="match status" value="1"/>
</dbReference>
<keyword evidence="13" id="KW-0407">Ion channel</keyword>
<dbReference type="GO" id="GO:0060307">
    <property type="term" value="P:regulation of ventricular cardiac muscle cell membrane repolarization"/>
    <property type="evidence" value="ECO:0007669"/>
    <property type="project" value="TreeGrafter"/>
</dbReference>
<dbReference type="OrthoDB" id="432483at2759"/>
<keyword evidence="9" id="KW-0630">Potassium</keyword>
<dbReference type="InterPro" id="IPR000595">
    <property type="entry name" value="cNMP-bd_dom"/>
</dbReference>
<dbReference type="InterPro" id="IPR003967">
    <property type="entry name" value="K_chnl_volt-dep_ERG"/>
</dbReference>
<dbReference type="GO" id="GO:0005242">
    <property type="term" value="F:inward rectifier potassium channel activity"/>
    <property type="evidence" value="ECO:0007669"/>
    <property type="project" value="TreeGrafter"/>
</dbReference>
<evidence type="ECO:0000313" key="20">
    <source>
        <dbReference type="Proteomes" id="UP001148018"/>
    </source>
</evidence>
<comment type="caution">
    <text evidence="19">The sequence shown here is derived from an EMBL/GenBank/DDBJ whole genome shotgun (WGS) entry which is preliminary data.</text>
</comment>
<dbReference type="Proteomes" id="UP001148018">
    <property type="component" value="Unassembled WGS sequence"/>
</dbReference>
<dbReference type="PRINTS" id="PR01463">
    <property type="entry name" value="EAGCHANLFMLY"/>
</dbReference>
<sequence>TMQRPPLICRPDLTRHAPEERQYKLQAPRIHKWTVLHYSPFKAVWDWLILLLVIYTAILTPYSAAFLLNEQEEVQNCGYCSPLNVVDLMDHVVSHPLRIAVHYFKGWFLIDMVAAIPFDLLIYRNGEETARLLRLVRVARKLDRYSEYGAAVLFLLMCTFALIAHWLACIWYAIGNVERNGSIGWLHSLSDQLGKPYNDSIPGSGPSIKDKYVTALYFTFSSLTSVGFGNVSPNTNSEKIFSICVMLIGSLMYASIFGNVSAIIQRLYSGTARYHTQMLRVREFIRFHQIPNPLRQRLEEYFQHAWSYTNGIDMNAVLKGFPECLQADICLHLNRTLLQNCKAFKGSTKGCLRALAMKFKTTHAPPGDTLVHAGDVLTALYFISRGSIEILRGDVVVAILGKNDIFGEPINLYARPGKSNADVRALTYCDLHKILREDVQEVLDMYPEFCEHFWGNLEITFNLRDTNMIPGSPSSDNSDGGGFNKLRRRKLSFRRRTEKDDADAGEIKKSQKLVRRRRREVASLQKPEEGLKPSWEGHRSSMSSHSSGDEGEPAMAFPAPVSTLLETLQAQTAPLTFSENPDGEGNPKTGNTCNALSGAFSGVSNIFSFWGDSRGSQQYQEVPRCSLPSPPQANAPLRSLNRQQRSELENRLDLLQKQLNRLESRMSTDIGAIMQLLQRQMALVPPAYSTVSSPPQASSSPGPGPDPGIGERLVQPVETDTLASLSQILHPQEFVEFPRKPPDTLRAQDPAGFGPGPCQNLELDLGLGTTTGLIPSTGIGLGPALRPVLDLEFGNGASLGSGFDFSSGVVRQKCSSDDQSVVGYAE</sequence>
<feature type="compositionally biased region" description="Low complexity" evidence="16">
    <location>
        <begin position="689"/>
        <end position="701"/>
    </location>
</feature>
<evidence type="ECO:0000256" key="4">
    <source>
        <dbReference type="ARBA" id="ARBA00022538"/>
    </source>
</evidence>
<evidence type="ECO:0000256" key="11">
    <source>
        <dbReference type="ARBA" id="ARBA00023065"/>
    </source>
</evidence>
<evidence type="ECO:0000256" key="1">
    <source>
        <dbReference type="ARBA" id="ARBA00004651"/>
    </source>
</evidence>
<evidence type="ECO:0000313" key="19">
    <source>
        <dbReference type="EMBL" id="KAJ3611183.1"/>
    </source>
</evidence>
<dbReference type="Pfam" id="PF00027">
    <property type="entry name" value="cNMP_binding"/>
    <property type="match status" value="1"/>
</dbReference>
<feature type="compositionally biased region" description="Basic residues" evidence="16">
    <location>
        <begin position="510"/>
        <end position="519"/>
    </location>
</feature>
<feature type="transmembrane region" description="Helical" evidence="17">
    <location>
        <begin position="47"/>
        <end position="68"/>
    </location>
</feature>
<proteinExistence type="predicted"/>
<dbReference type="Gene3D" id="2.60.120.10">
    <property type="entry name" value="Jelly Rolls"/>
    <property type="match status" value="1"/>
</dbReference>
<dbReference type="CDD" id="cd00038">
    <property type="entry name" value="CAP_ED"/>
    <property type="match status" value="1"/>
</dbReference>
<evidence type="ECO:0000256" key="6">
    <source>
        <dbReference type="ARBA" id="ARBA00022692"/>
    </source>
</evidence>
<dbReference type="PANTHER" id="PTHR10217">
    <property type="entry name" value="VOLTAGE AND LIGAND GATED POTASSIUM CHANNEL"/>
    <property type="match status" value="1"/>
</dbReference>
<reference evidence="19" key="1">
    <citation type="submission" date="2022-07" db="EMBL/GenBank/DDBJ databases">
        <title>Chromosome-level genome of Muraenolepis orangiensis.</title>
        <authorList>
            <person name="Kim J."/>
        </authorList>
    </citation>
    <scope>NUCLEOTIDE SEQUENCE</scope>
    <source>
        <strain evidence="19">KU_S4_2022</strain>
        <tissue evidence="19">Muscle</tissue>
    </source>
</reference>
<evidence type="ECO:0000256" key="12">
    <source>
        <dbReference type="ARBA" id="ARBA00023136"/>
    </source>
</evidence>
<evidence type="ECO:0000256" key="5">
    <source>
        <dbReference type="ARBA" id="ARBA00022553"/>
    </source>
</evidence>
<dbReference type="FunFam" id="1.10.1200.260:FF:000001">
    <property type="entry name" value="Potassium voltage-gated channel subfamily H member 7"/>
    <property type="match status" value="1"/>
</dbReference>
<dbReference type="InterPro" id="IPR050818">
    <property type="entry name" value="KCNH_animal-type"/>
</dbReference>
<dbReference type="InterPro" id="IPR018490">
    <property type="entry name" value="cNMP-bd_dom_sf"/>
</dbReference>
<dbReference type="PRINTS" id="PR01470">
    <property type="entry name" value="ERGCHANNEL"/>
</dbReference>
<feature type="non-terminal residue" evidence="19">
    <location>
        <position position="826"/>
    </location>
</feature>